<dbReference type="AlphaFoldDB" id="A0A9W8DV63"/>
<protein>
    <recommendedName>
        <fullName evidence="1">WLM domain-containing protein</fullName>
    </recommendedName>
</protein>
<dbReference type="Pfam" id="PF08325">
    <property type="entry name" value="WLM"/>
    <property type="match status" value="1"/>
</dbReference>
<sequence length="153" mass="17623">MTMSPLFREMVEKNRNIMSIGFEVLLGNRKIQLAKLLEMDPDIFVGVHGTGETLIEDRIVSIRMRNSAADYNLVGKVAIVALVIHQVAHFKHREHDADFYYHCHSLWKEFCEINKEYDLDFFGLFDWGSKDLVDGCQVLDGSKYDPGLVWADI</sequence>
<organism evidence="2 3">
    <name type="scientific">Mycoemilia scoparia</name>
    <dbReference type="NCBI Taxonomy" id="417184"/>
    <lineage>
        <taxon>Eukaryota</taxon>
        <taxon>Fungi</taxon>
        <taxon>Fungi incertae sedis</taxon>
        <taxon>Zoopagomycota</taxon>
        <taxon>Kickxellomycotina</taxon>
        <taxon>Kickxellomycetes</taxon>
        <taxon>Kickxellales</taxon>
        <taxon>Kickxellaceae</taxon>
        <taxon>Mycoemilia</taxon>
    </lineage>
</organism>
<keyword evidence="3" id="KW-1185">Reference proteome</keyword>
<reference evidence="2" key="1">
    <citation type="submission" date="2022-07" db="EMBL/GenBank/DDBJ databases">
        <title>Phylogenomic reconstructions and comparative analyses of Kickxellomycotina fungi.</title>
        <authorList>
            <person name="Reynolds N.K."/>
            <person name="Stajich J.E."/>
            <person name="Barry K."/>
            <person name="Grigoriev I.V."/>
            <person name="Crous P."/>
            <person name="Smith M.E."/>
        </authorList>
    </citation>
    <scope>NUCLEOTIDE SEQUENCE</scope>
    <source>
        <strain evidence="2">NBRC 100468</strain>
    </source>
</reference>
<evidence type="ECO:0000259" key="1">
    <source>
        <dbReference type="Pfam" id="PF08325"/>
    </source>
</evidence>
<dbReference type="Proteomes" id="UP001150538">
    <property type="component" value="Unassembled WGS sequence"/>
</dbReference>
<comment type="caution">
    <text evidence="2">The sequence shown here is derived from an EMBL/GenBank/DDBJ whole genome shotgun (WGS) entry which is preliminary data.</text>
</comment>
<dbReference type="EMBL" id="JANBPU010000031">
    <property type="protein sequence ID" value="KAJ1919193.1"/>
    <property type="molecule type" value="Genomic_DNA"/>
</dbReference>
<proteinExistence type="predicted"/>
<evidence type="ECO:0000313" key="3">
    <source>
        <dbReference type="Proteomes" id="UP001150538"/>
    </source>
</evidence>
<gene>
    <name evidence="2" type="ORF">H4219_002140</name>
</gene>
<dbReference type="InterPro" id="IPR013536">
    <property type="entry name" value="WLM_dom"/>
</dbReference>
<name>A0A9W8DV63_9FUNG</name>
<accession>A0A9W8DV63</accession>
<feature type="domain" description="WLM" evidence="1">
    <location>
        <begin position="26"/>
        <end position="115"/>
    </location>
</feature>
<evidence type="ECO:0000313" key="2">
    <source>
        <dbReference type="EMBL" id="KAJ1919193.1"/>
    </source>
</evidence>